<evidence type="ECO:0000313" key="2">
    <source>
        <dbReference type="Proteomes" id="UP000373449"/>
    </source>
</evidence>
<evidence type="ECO:0000313" key="1">
    <source>
        <dbReference type="EMBL" id="VFS50927.1"/>
    </source>
</evidence>
<name>A0A484ZQE1_9GAMM</name>
<accession>A0A484ZQE1</accession>
<protein>
    <submittedName>
        <fullName evidence="1">Zinc transporter</fullName>
    </submittedName>
</protein>
<reference evidence="1 2" key="1">
    <citation type="submission" date="2019-03" db="EMBL/GenBank/DDBJ databases">
        <authorList>
            <consortium name="Pathogen Informatics"/>
        </authorList>
    </citation>
    <scope>NUCLEOTIDE SEQUENCE [LARGE SCALE GENOMIC DNA]</scope>
    <source>
        <strain evidence="1 2">NCTC12282</strain>
    </source>
</reference>
<proteinExistence type="predicted"/>
<dbReference type="AlphaFoldDB" id="A0A484ZQE1"/>
<sequence length="103" mass="12004">MIRLKSLRNDRVGYILTMSKKEVLHGLSQPSYYLKVLKRLYLAKLPPESFRRPTGTLIILRSIYLNSDSLPDPLVTMRIYITDSLILSTAIGLFMRSMRWLMN</sequence>
<gene>
    <name evidence="1" type="ORF">NCTC12282_04756</name>
</gene>
<dbReference type="Proteomes" id="UP000373449">
    <property type="component" value="Unassembled WGS sequence"/>
</dbReference>
<dbReference type="EMBL" id="CAADJA010000002">
    <property type="protein sequence ID" value="VFS50927.1"/>
    <property type="molecule type" value="Genomic_DNA"/>
</dbReference>
<dbReference type="Gene3D" id="3.30.460.20">
    <property type="entry name" value="CorA soluble domain-like"/>
    <property type="match status" value="1"/>
</dbReference>
<organism evidence="1 2">
    <name type="scientific">Budvicia aquatica</name>
    <dbReference type="NCBI Taxonomy" id="82979"/>
    <lineage>
        <taxon>Bacteria</taxon>
        <taxon>Pseudomonadati</taxon>
        <taxon>Pseudomonadota</taxon>
        <taxon>Gammaproteobacteria</taxon>
        <taxon>Enterobacterales</taxon>
        <taxon>Budviciaceae</taxon>
        <taxon>Budvicia</taxon>
    </lineage>
</organism>